<proteinExistence type="predicted"/>
<evidence type="ECO:0000256" key="1">
    <source>
        <dbReference type="SAM" id="MobiDB-lite"/>
    </source>
</evidence>
<keyword evidence="5" id="KW-1185">Reference proteome</keyword>
<dbReference type="Proteomes" id="UP000095008">
    <property type="component" value="Unassembled WGS sequence"/>
</dbReference>
<sequence length="102" mass="11342">MILSYMNNLIMVYYVFGKHHIEMPLQLSPSSTTRSPGNEGDPTESPAVAWMVGGKPERVPAGPWKRAIHKVVGDGDNCRTRAEKKRGTMLMVYGVFGKRGIH</sequence>
<evidence type="ECO:0000313" key="5">
    <source>
        <dbReference type="Proteomes" id="UP000095008"/>
    </source>
</evidence>
<reference evidence="3 4" key="1">
    <citation type="journal article" date="2016" name="Int. J. Mol. Sci.">
        <title>Comparative genomics of the extreme acidophile Acidithiobacillus thiooxidans reveals intraspecific divergence and niche adaptation.</title>
        <authorList>
            <person name="Zhang X."/>
            <person name="Feng X."/>
            <person name="Tao J."/>
            <person name="Ma L."/>
            <person name="Xiao Y."/>
            <person name="Liang Y."/>
            <person name="Liu X."/>
            <person name="Yin H."/>
        </authorList>
    </citation>
    <scope>NUCLEOTIDE SEQUENCE [LARGE SCALE GENOMIC DNA]</scope>
    <source>
        <strain evidence="3 4">A02</strain>
        <strain evidence="2">DXS-W</strain>
    </source>
</reference>
<dbReference type="EMBL" id="LWSA01000083">
    <property type="protein sequence ID" value="OCX73987.1"/>
    <property type="molecule type" value="Genomic_DNA"/>
</dbReference>
<feature type="region of interest" description="Disordered" evidence="1">
    <location>
        <begin position="26"/>
        <end position="48"/>
    </location>
</feature>
<dbReference type="EMBL" id="LWRY01000097">
    <property type="protein sequence ID" value="OCX72906.1"/>
    <property type="molecule type" value="Genomic_DNA"/>
</dbReference>
<evidence type="ECO:0000313" key="2">
    <source>
        <dbReference type="EMBL" id="OCX72906.1"/>
    </source>
</evidence>
<protein>
    <submittedName>
        <fullName evidence="3">Uncharacterized protein</fullName>
    </submittedName>
</protein>
<gene>
    <name evidence="2" type="ORF">A6M23_08975</name>
    <name evidence="3" type="ORF">A6P07_06830</name>
</gene>
<comment type="caution">
    <text evidence="3">The sequence shown here is derived from an EMBL/GenBank/DDBJ whole genome shotgun (WGS) entry which is preliminary data.</text>
</comment>
<dbReference type="AlphaFoldDB" id="A0A1C2HWR8"/>
<evidence type="ECO:0000313" key="4">
    <source>
        <dbReference type="Proteomes" id="UP000094893"/>
    </source>
</evidence>
<name>A0A1C2HWR8_ACITH</name>
<evidence type="ECO:0000313" key="3">
    <source>
        <dbReference type="EMBL" id="OCX73987.1"/>
    </source>
</evidence>
<dbReference type="STRING" id="930.GCA_002079865_01501"/>
<organism evidence="3 4">
    <name type="scientific">Acidithiobacillus thiooxidans</name>
    <name type="common">Thiobacillus thiooxidans</name>
    <dbReference type="NCBI Taxonomy" id="930"/>
    <lineage>
        <taxon>Bacteria</taxon>
        <taxon>Pseudomonadati</taxon>
        <taxon>Pseudomonadota</taxon>
        <taxon>Acidithiobacillia</taxon>
        <taxon>Acidithiobacillales</taxon>
        <taxon>Acidithiobacillaceae</taxon>
        <taxon>Acidithiobacillus</taxon>
    </lineage>
</organism>
<accession>A0A1C2HWR8</accession>
<feature type="compositionally biased region" description="Polar residues" evidence="1">
    <location>
        <begin position="27"/>
        <end position="36"/>
    </location>
</feature>
<dbReference type="Proteomes" id="UP000094893">
    <property type="component" value="Unassembled WGS sequence"/>
</dbReference>